<keyword evidence="6" id="KW-1185">Reference proteome</keyword>
<organism evidence="5 6">
    <name type="scientific">Marinobacter salsuginis</name>
    <dbReference type="NCBI Taxonomy" id="418719"/>
    <lineage>
        <taxon>Bacteria</taxon>
        <taxon>Pseudomonadati</taxon>
        <taxon>Pseudomonadota</taxon>
        <taxon>Gammaproteobacteria</taxon>
        <taxon>Pseudomonadales</taxon>
        <taxon>Marinobacteraceae</taxon>
        <taxon>Marinobacter</taxon>
    </lineage>
</organism>
<keyword evidence="3" id="KW-0067">ATP-binding</keyword>
<evidence type="ECO:0000256" key="2">
    <source>
        <dbReference type="ARBA" id="ARBA00022801"/>
    </source>
</evidence>
<comment type="caution">
    <text evidence="5">The sequence shown here is derived from an EMBL/GenBank/DDBJ whole genome shotgun (WGS) entry which is preliminary data.</text>
</comment>
<name>A0A5M3PKP8_9GAMM</name>
<dbReference type="GO" id="GO:0005524">
    <property type="term" value="F:ATP binding"/>
    <property type="evidence" value="ECO:0007669"/>
    <property type="project" value="UniProtKB-KW"/>
</dbReference>
<dbReference type="Gene3D" id="3.30.1360.40">
    <property type="match status" value="1"/>
</dbReference>
<evidence type="ECO:0000256" key="3">
    <source>
        <dbReference type="ARBA" id="ARBA00022840"/>
    </source>
</evidence>
<dbReference type="Gene3D" id="2.40.100.10">
    <property type="entry name" value="Cyclophilin-like"/>
    <property type="match status" value="1"/>
</dbReference>
<feature type="domain" description="Carboxyltransferase" evidence="4">
    <location>
        <begin position="1"/>
        <end position="204"/>
    </location>
</feature>
<dbReference type="SMART" id="SM00796">
    <property type="entry name" value="AHS1"/>
    <property type="match status" value="1"/>
</dbReference>
<gene>
    <name evidence="5" type="primary">ybgJ</name>
    <name evidence="5" type="ORF">MS5N3_08760</name>
</gene>
<accession>A0A5M3PKP8</accession>
<dbReference type="SUPFAM" id="SSF50891">
    <property type="entry name" value="Cyclophilin-like"/>
    <property type="match status" value="1"/>
</dbReference>
<dbReference type="SUPFAM" id="SSF160467">
    <property type="entry name" value="PH0987 N-terminal domain-like"/>
    <property type="match status" value="1"/>
</dbReference>
<dbReference type="PANTHER" id="PTHR34698">
    <property type="entry name" value="5-OXOPROLINASE SUBUNIT B"/>
    <property type="match status" value="1"/>
</dbReference>
<dbReference type="GO" id="GO:0016787">
    <property type="term" value="F:hydrolase activity"/>
    <property type="evidence" value="ECO:0007669"/>
    <property type="project" value="UniProtKB-KW"/>
</dbReference>
<proteinExistence type="predicted"/>
<dbReference type="Pfam" id="PF02682">
    <property type="entry name" value="CT_C_D"/>
    <property type="match status" value="1"/>
</dbReference>
<evidence type="ECO:0000313" key="6">
    <source>
        <dbReference type="Proteomes" id="UP000340077"/>
    </source>
</evidence>
<dbReference type="EMBL" id="BGZH01000001">
    <property type="protein sequence ID" value="GBO83425.1"/>
    <property type="molecule type" value="Genomic_DNA"/>
</dbReference>
<keyword evidence="1" id="KW-0547">Nucleotide-binding</keyword>
<evidence type="ECO:0000313" key="5">
    <source>
        <dbReference type="EMBL" id="GBO83425.1"/>
    </source>
</evidence>
<dbReference type="Proteomes" id="UP000340077">
    <property type="component" value="Unassembled WGS sequence"/>
</dbReference>
<evidence type="ECO:0000256" key="1">
    <source>
        <dbReference type="ARBA" id="ARBA00022741"/>
    </source>
</evidence>
<protein>
    <submittedName>
        <fullName evidence="5">Allophanate hydrolase</fullName>
    </submittedName>
</protein>
<dbReference type="PANTHER" id="PTHR34698:SF2">
    <property type="entry name" value="5-OXOPROLINASE SUBUNIT B"/>
    <property type="match status" value="1"/>
</dbReference>
<dbReference type="InterPro" id="IPR029000">
    <property type="entry name" value="Cyclophilin-like_dom_sf"/>
</dbReference>
<sequence length="230" mass="25373">MRIESVNENTCMVYFGDQIGAESAGLVKQATDRLRRDMSDLIVDLVPSYTSILLTWDLEQADRFAMARRVRSAIDSDDHGSTGEGAARIVELPVYYDPEVGLDLEDVCEHAGLSRDEVVRIHSEQLYQVYAIGFAPGFAYLGSTDERIAIPRKSTPRLKVPTGSVGIAGTQTAIYPSCTPGGWQIIGRTPQKMVDWDSDSLALVQVGDQVRFRAISRDEFLELGGKVDEL</sequence>
<dbReference type="AlphaFoldDB" id="A0A5M3PKP8"/>
<dbReference type="InterPro" id="IPR003833">
    <property type="entry name" value="CT_C_D"/>
</dbReference>
<keyword evidence="2 5" id="KW-0378">Hydrolase</keyword>
<dbReference type="InterPro" id="IPR010016">
    <property type="entry name" value="PxpB"/>
</dbReference>
<evidence type="ECO:0000259" key="4">
    <source>
        <dbReference type="SMART" id="SM00796"/>
    </source>
</evidence>
<dbReference type="RefSeq" id="WP_153633825.1">
    <property type="nucleotide sequence ID" value="NZ_BGZH01000001.1"/>
</dbReference>
<dbReference type="NCBIfam" id="TIGR00370">
    <property type="entry name" value="5-oxoprolinase subunit PxpB"/>
    <property type="match status" value="1"/>
</dbReference>
<reference evidence="5 6" key="1">
    <citation type="journal article" date="2019" name="J. Gen. Appl. Microbiol.">
        <title>Aerobic degradation of cis-dichloroethene by the marine bacterium Marinobacter salsuginis strain 5N-3.</title>
        <authorList>
            <person name="Inoue Y."/>
            <person name="Fukunaga Y."/>
            <person name="Katsumata H."/>
            <person name="Ohji S."/>
            <person name="Hosoyama A."/>
            <person name="Mori K."/>
            <person name="Ando K."/>
        </authorList>
    </citation>
    <scope>NUCLEOTIDE SEQUENCE [LARGE SCALE GENOMIC DNA]</scope>
    <source>
        <strain evidence="5 6">5N-3</strain>
    </source>
</reference>